<keyword evidence="2" id="KW-1185">Reference proteome</keyword>
<proteinExistence type="predicted"/>
<organism evidence="1 2">
    <name type="scientific">Prunus armeniaca</name>
    <name type="common">Apricot</name>
    <name type="synonym">Armeniaca vulgaris</name>
    <dbReference type="NCBI Taxonomy" id="36596"/>
    <lineage>
        <taxon>Eukaryota</taxon>
        <taxon>Viridiplantae</taxon>
        <taxon>Streptophyta</taxon>
        <taxon>Embryophyta</taxon>
        <taxon>Tracheophyta</taxon>
        <taxon>Spermatophyta</taxon>
        <taxon>Magnoliopsida</taxon>
        <taxon>eudicotyledons</taxon>
        <taxon>Gunneridae</taxon>
        <taxon>Pentapetalae</taxon>
        <taxon>rosids</taxon>
        <taxon>fabids</taxon>
        <taxon>Rosales</taxon>
        <taxon>Rosaceae</taxon>
        <taxon>Amygdaloideae</taxon>
        <taxon>Amygdaleae</taxon>
        <taxon>Prunus</taxon>
    </lineage>
</organism>
<reference evidence="2" key="1">
    <citation type="journal article" date="2020" name="Genome Biol.">
        <title>Gamete binning: chromosome-level and haplotype-resolved genome assembly enabled by high-throughput single-cell sequencing of gamete genomes.</title>
        <authorList>
            <person name="Campoy J.A."/>
            <person name="Sun H."/>
            <person name="Goel M."/>
            <person name="Jiao W.-B."/>
            <person name="Folz-Donahue K."/>
            <person name="Wang N."/>
            <person name="Rubio M."/>
            <person name="Liu C."/>
            <person name="Kukat C."/>
            <person name="Ruiz D."/>
            <person name="Huettel B."/>
            <person name="Schneeberger K."/>
        </authorList>
    </citation>
    <scope>NUCLEOTIDE SEQUENCE [LARGE SCALE GENOMIC DNA]</scope>
    <source>
        <strain evidence="2">cv. Rojo Pasion</strain>
    </source>
</reference>
<accession>A0A6J5X6I5</accession>
<sequence length="63" mass="7561">MGKAEKKKSTSGHVWANMTFHMKTSKSLESYIRWKLMDEDRISNQRNGSPEFSWLLYENYTRE</sequence>
<name>A0A6J5X6I5_PRUAR</name>
<gene>
    <name evidence="1" type="ORF">ORAREDHAP_LOCUS26402</name>
</gene>
<evidence type="ECO:0000313" key="1">
    <source>
        <dbReference type="EMBL" id="CAB4307615.1"/>
    </source>
</evidence>
<dbReference type="AlphaFoldDB" id="A0A6J5X6I5"/>
<evidence type="ECO:0000313" key="2">
    <source>
        <dbReference type="Proteomes" id="UP000507245"/>
    </source>
</evidence>
<dbReference type="Proteomes" id="UP000507245">
    <property type="component" value="Unassembled WGS sequence"/>
</dbReference>
<protein>
    <submittedName>
        <fullName evidence="1">Uncharacterized protein</fullName>
    </submittedName>
</protein>
<dbReference type="EMBL" id="CAEKKB010000004">
    <property type="protein sequence ID" value="CAB4307615.1"/>
    <property type="molecule type" value="Genomic_DNA"/>
</dbReference>